<keyword evidence="2" id="KW-1185">Reference proteome</keyword>
<dbReference type="OrthoDB" id="415454at2759"/>
<reference evidence="1" key="1">
    <citation type="submission" date="2021-02" db="EMBL/GenBank/DDBJ databases">
        <authorList>
            <person name="Dougan E. K."/>
            <person name="Rhodes N."/>
            <person name="Thang M."/>
            <person name="Chan C."/>
        </authorList>
    </citation>
    <scope>NUCLEOTIDE SEQUENCE</scope>
</reference>
<name>A0A812WZV7_SYMPI</name>
<dbReference type="EMBL" id="CAJNIZ010044860">
    <property type="protein sequence ID" value="CAE7703350.1"/>
    <property type="molecule type" value="Genomic_DNA"/>
</dbReference>
<gene>
    <name evidence="1" type="ORF">SPIL2461_LOCUS19809</name>
</gene>
<dbReference type="AlphaFoldDB" id="A0A812WZV7"/>
<evidence type="ECO:0000313" key="2">
    <source>
        <dbReference type="Proteomes" id="UP000649617"/>
    </source>
</evidence>
<protein>
    <submittedName>
        <fullName evidence="1">Uncharacterized protein</fullName>
    </submittedName>
</protein>
<evidence type="ECO:0000313" key="1">
    <source>
        <dbReference type="EMBL" id="CAE7703350.1"/>
    </source>
</evidence>
<sequence>MDAQSMLQGLAALEEAALIEVLKETLQGRPELAPGLVNSAVPDLTYAPADAIIKRRATGRLGSIQATGCGSIDCPELKAVFGHDIAVHKNQVGSLLPGTDKEMKPQAFDLQPTRPSHLGKGMGKARVHLNGGPLNAFVGAGFWSPAASRTPGLLRGAGKGSF</sequence>
<proteinExistence type="predicted"/>
<accession>A0A812WZV7</accession>
<dbReference type="Proteomes" id="UP000649617">
    <property type="component" value="Unassembled WGS sequence"/>
</dbReference>
<organism evidence="1 2">
    <name type="scientific">Symbiodinium pilosum</name>
    <name type="common">Dinoflagellate</name>
    <dbReference type="NCBI Taxonomy" id="2952"/>
    <lineage>
        <taxon>Eukaryota</taxon>
        <taxon>Sar</taxon>
        <taxon>Alveolata</taxon>
        <taxon>Dinophyceae</taxon>
        <taxon>Suessiales</taxon>
        <taxon>Symbiodiniaceae</taxon>
        <taxon>Symbiodinium</taxon>
    </lineage>
</organism>
<comment type="caution">
    <text evidence="1">The sequence shown here is derived from an EMBL/GenBank/DDBJ whole genome shotgun (WGS) entry which is preliminary data.</text>
</comment>